<dbReference type="PANTHER" id="PTHR11228:SF7">
    <property type="entry name" value="PQQA PEPTIDE CYCLASE"/>
    <property type="match status" value="1"/>
</dbReference>
<reference evidence="8" key="1">
    <citation type="journal article" date="2019" name="Int. J. Syst. Evol. Microbiol.">
        <title>The Global Catalogue of Microorganisms (GCM) 10K type strain sequencing project: providing services to taxonomists for standard genome sequencing and annotation.</title>
        <authorList>
            <consortium name="The Broad Institute Genomics Platform"/>
            <consortium name="The Broad Institute Genome Sequencing Center for Infectious Disease"/>
            <person name="Wu L."/>
            <person name="Ma J."/>
        </authorList>
    </citation>
    <scope>NUCLEOTIDE SEQUENCE [LARGE SCALE GENOMIC DNA]</scope>
    <source>
        <strain evidence="8">JCM 17919</strain>
    </source>
</reference>
<dbReference type="SUPFAM" id="SSF102114">
    <property type="entry name" value="Radical SAM enzymes"/>
    <property type="match status" value="1"/>
</dbReference>
<protein>
    <recommendedName>
        <fullName evidence="6">Radical SAM core domain-containing protein</fullName>
    </recommendedName>
</protein>
<dbReference type="SFLD" id="SFLDG01067">
    <property type="entry name" value="SPASM/twitch_domain_containing"/>
    <property type="match status" value="1"/>
</dbReference>
<dbReference type="Gene3D" id="3.20.20.70">
    <property type="entry name" value="Aldolase class I"/>
    <property type="match status" value="1"/>
</dbReference>
<gene>
    <name evidence="7" type="ORF">GCM10023184_34580</name>
</gene>
<dbReference type="PANTHER" id="PTHR11228">
    <property type="entry name" value="RADICAL SAM DOMAIN PROTEIN"/>
    <property type="match status" value="1"/>
</dbReference>
<evidence type="ECO:0000256" key="4">
    <source>
        <dbReference type="ARBA" id="ARBA00023004"/>
    </source>
</evidence>
<evidence type="ECO:0000256" key="1">
    <source>
        <dbReference type="ARBA" id="ARBA00001966"/>
    </source>
</evidence>
<dbReference type="SFLD" id="SFLDS00029">
    <property type="entry name" value="Radical_SAM"/>
    <property type="match status" value="1"/>
</dbReference>
<dbReference type="InterPro" id="IPR007197">
    <property type="entry name" value="rSAM"/>
</dbReference>
<dbReference type="Proteomes" id="UP001501725">
    <property type="component" value="Unassembled WGS sequence"/>
</dbReference>
<dbReference type="InterPro" id="IPR023885">
    <property type="entry name" value="4Fe4S-binding_SPASM_dom"/>
</dbReference>
<keyword evidence="5" id="KW-0411">Iron-sulfur</keyword>
<evidence type="ECO:0000256" key="5">
    <source>
        <dbReference type="ARBA" id="ARBA00023014"/>
    </source>
</evidence>
<keyword evidence="8" id="KW-1185">Reference proteome</keyword>
<dbReference type="Pfam" id="PF04055">
    <property type="entry name" value="Radical_SAM"/>
    <property type="match status" value="1"/>
</dbReference>
<proteinExistence type="predicted"/>
<feature type="domain" description="Radical SAM core" evidence="6">
    <location>
        <begin position="19"/>
        <end position="240"/>
    </location>
</feature>
<sequence>MNALYHTWQRYRSRRTHRLHALPIAILMPHGGCNCRCVMCDIWKGNRDARQLSVDDIAGLLASFRRLGTQQVLLSGGEALLHPAFFQLCALLKSEGLYLTLLSTGLTLERHAPQLVTAVDEVIVSLDGDPATHDAVRNVPGAFDKLQAGVRALKALNARFQVSARCVIHKWNFRNWPLIVDTARDLGVDSVSFLPADVSSTAFNRKDPWGAERQHDVLIPEADLDELDAVLGRLLRTQHDALDEGFILESPQKLRAIVAYYRAAHGQGDFPQRRCNAPWVSAVVEADGAVRPCFFHAAIGNIHHEGFDAALNGAAARAFRKGLDTAVNDTCRRCVCALYLPPHKSPLPTAP</sequence>
<evidence type="ECO:0000256" key="2">
    <source>
        <dbReference type="ARBA" id="ARBA00022691"/>
    </source>
</evidence>
<dbReference type="Pfam" id="PF13186">
    <property type="entry name" value="SPASM"/>
    <property type="match status" value="1"/>
</dbReference>
<dbReference type="InterPro" id="IPR013785">
    <property type="entry name" value="Aldolase_TIM"/>
</dbReference>
<keyword evidence="3" id="KW-0479">Metal-binding</keyword>
<keyword evidence="2" id="KW-0949">S-adenosyl-L-methionine</keyword>
<keyword evidence="4" id="KW-0408">Iron</keyword>
<dbReference type="InterPro" id="IPR058240">
    <property type="entry name" value="rSAM_sf"/>
</dbReference>
<dbReference type="CDD" id="cd01335">
    <property type="entry name" value="Radical_SAM"/>
    <property type="match status" value="1"/>
</dbReference>
<evidence type="ECO:0000313" key="7">
    <source>
        <dbReference type="EMBL" id="GAA4338258.1"/>
    </source>
</evidence>
<dbReference type="RefSeq" id="WP_345257051.1">
    <property type="nucleotide sequence ID" value="NZ_BAABGY010000011.1"/>
</dbReference>
<dbReference type="PROSITE" id="PS51918">
    <property type="entry name" value="RADICAL_SAM"/>
    <property type="match status" value="1"/>
</dbReference>
<name>A0ABP8HEF9_9BACT</name>
<accession>A0ABP8HEF9</accession>
<comment type="caution">
    <text evidence="7">The sequence shown here is derived from an EMBL/GenBank/DDBJ whole genome shotgun (WGS) entry which is preliminary data.</text>
</comment>
<comment type="cofactor">
    <cofactor evidence="1">
        <name>[4Fe-4S] cluster</name>
        <dbReference type="ChEBI" id="CHEBI:49883"/>
    </cofactor>
</comment>
<organism evidence="7 8">
    <name type="scientific">Flaviaesturariibacter amylovorans</name>
    <dbReference type="NCBI Taxonomy" id="1084520"/>
    <lineage>
        <taxon>Bacteria</taxon>
        <taxon>Pseudomonadati</taxon>
        <taxon>Bacteroidota</taxon>
        <taxon>Chitinophagia</taxon>
        <taxon>Chitinophagales</taxon>
        <taxon>Chitinophagaceae</taxon>
        <taxon>Flaviaestuariibacter</taxon>
    </lineage>
</organism>
<dbReference type="CDD" id="cd21109">
    <property type="entry name" value="SPASM"/>
    <property type="match status" value="1"/>
</dbReference>
<dbReference type="InterPro" id="IPR050377">
    <property type="entry name" value="Radical_SAM_PqqE_MftC-like"/>
</dbReference>
<dbReference type="EMBL" id="BAABGY010000011">
    <property type="protein sequence ID" value="GAA4338258.1"/>
    <property type="molecule type" value="Genomic_DNA"/>
</dbReference>
<evidence type="ECO:0000259" key="6">
    <source>
        <dbReference type="PROSITE" id="PS51918"/>
    </source>
</evidence>
<evidence type="ECO:0000256" key="3">
    <source>
        <dbReference type="ARBA" id="ARBA00022723"/>
    </source>
</evidence>
<evidence type="ECO:0000313" key="8">
    <source>
        <dbReference type="Proteomes" id="UP001501725"/>
    </source>
</evidence>